<proteinExistence type="predicted"/>
<feature type="transmembrane region" description="Helical" evidence="1">
    <location>
        <begin position="131"/>
        <end position="154"/>
    </location>
</feature>
<gene>
    <name evidence="2" type="ORF">C6P64_15545</name>
</gene>
<evidence type="ECO:0000256" key="1">
    <source>
        <dbReference type="SAM" id="Phobius"/>
    </source>
</evidence>
<dbReference type="EMBL" id="PVLQ01000082">
    <property type="protein sequence ID" value="PRD64237.1"/>
    <property type="molecule type" value="Genomic_DNA"/>
</dbReference>
<sequence>MEAWMTTLLQTLSLPEYGLGTAFVVAFLSATLLPMGSEPVVFGLVKLNPELFWPAIGVATLGNTLGGMVSWAMGWGAHALIDRERGHATHLRAVDWLERFGPKACLLAWLPVVGDPLCLVAGWLKFPPLACACYMAIGKFLRYLMLTAGLLWAAEGLQLPGWLLKAAG</sequence>
<dbReference type="InterPro" id="IPR051311">
    <property type="entry name" value="DedA_domain"/>
</dbReference>
<evidence type="ECO:0000313" key="3">
    <source>
        <dbReference type="Proteomes" id="UP000238589"/>
    </source>
</evidence>
<keyword evidence="1" id="KW-0472">Membrane</keyword>
<protein>
    <recommendedName>
        <fullName evidence="4">DedA family protein</fullName>
    </recommendedName>
</protein>
<dbReference type="Proteomes" id="UP000238589">
    <property type="component" value="Unassembled WGS sequence"/>
</dbReference>
<dbReference type="PANTHER" id="PTHR42709">
    <property type="entry name" value="ALKALINE PHOSPHATASE LIKE PROTEIN"/>
    <property type="match status" value="1"/>
</dbReference>
<comment type="caution">
    <text evidence="2">The sequence shown here is derived from an EMBL/GenBank/DDBJ whole genome shotgun (WGS) entry which is preliminary data.</text>
</comment>
<name>A0A2S9K1I1_9BURK</name>
<dbReference type="OrthoDB" id="5419086at2"/>
<reference evidence="2 3" key="1">
    <citation type="submission" date="2018-03" db="EMBL/GenBank/DDBJ databases">
        <title>Comparative genomics illustrates the genes involved in a hyperalkaliphilic mechanisms of Serpentinomonas isolated from highly-alkaline calcium-rich serpentinized springs.</title>
        <authorList>
            <person name="Suzuki S."/>
            <person name="Ishii S."/>
            <person name="Walworth N."/>
            <person name="Bird L."/>
            <person name="Kuenen J.G."/>
            <person name="Nealson K.H."/>
        </authorList>
    </citation>
    <scope>NUCLEOTIDE SEQUENCE [LARGE SCALE GENOMIC DNA]</scope>
    <source>
        <strain evidence="2 3">P1</strain>
    </source>
</reference>
<dbReference type="AlphaFoldDB" id="A0A2S9K1I1"/>
<keyword evidence="1" id="KW-0812">Transmembrane</keyword>
<dbReference type="RefSeq" id="WP_105749467.1">
    <property type="nucleotide sequence ID" value="NZ_PVLQ01000082.1"/>
</dbReference>
<organism evidence="2 3">
    <name type="scientific">Malikia granosa</name>
    <dbReference type="NCBI Taxonomy" id="263067"/>
    <lineage>
        <taxon>Bacteria</taxon>
        <taxon>Pseudomonadati</taxon>
        <taxon>Pseudomonadota</taxon>
        <taxon>Betaproteobacteria</taxon>
        <taxon>Burkholderiales</taxon>
        <taxon>Comamonadaceae</taxon>
        <taxon>Malikia</taxon>
    </lineage>
</organism>
<keyword evidence="3" id="KW-1185">Reference proteome</keyword>
<accession>A0A2S9K1I1</accession>
<evidence type="ECO:0000313" key="2">
    <source>
        <dbReference type="EMBL" id="PRD64237.1"/>
    </source>
</evidence>
<feature type="transmembrane region" description="Helical" evidence="1">
    <location>
        <begin position="51"/>
        <end position="73"/>
    </location>
</feature>
<evidence type="ECO:0008006" key="4">
    <source>
        <dbReference type="Google" id="ProtNLM"/>
    </source>
</evidence>
<keyword evidence="1" id="KW-1133">Transmembrane helix</keyword>
<feature type="transmembrane region" description="Helical" evidence="1">
    <location>
        <begin position="20"/>
        <end position="44"/>
    </location>
</feature>
<dbReference type="PANTHER" id="PTHR42709:SF4">
    <property type="entry name" value="INNER MEMBRANE PROTEIN YQAA"/>
    <property type="match status" value="1"/>
</dbReference>